<evidence type="ECO:0000259" key="4">
    <source>
        <dbReference type="Pfam" id="PF01557"/>
    </source>
</evidence>
<dbReference type="Proteomes" id="UP000782312">
    <property type="component" value="Unassembled WGS sequence"/>
</dbReference>
<reference evidence="5" key="1">
    <citation type="submission" date="2020-07" db="EMBL/GenBank/DDBJ databases">
        <title>Huge and variable diversity of episymbiotic CPR bacteria and DPANN archaea in groundwater ecosystems.</title>
        <authorList>
            <person name="He C.Y."/>
            <person name="Keren R."/>
            <person name="Whittaker M."/>
            <person name="Farag I.F."/>
            <person name="Doudna J."/>
            <person name="Cate J.H.D."/>
            <person name="Banfield J.F."/>
        </authorList>
    </citation>
    <scope>NUCLEOTIDE SEQUENCE</scope>
    <source>
        <strain evidence="5">NC_groundwater_763_Ag_S-0.2um_68_21</strain>
    </source>
</reference>
<dbReference type="Pfam" id="PF01557">
    <property type="entry name" value="FAA_hydrolase"/>
    <property type="match status" value="1"/>
</dbReference>
<gene>
    <name evidence="5" type="ORF">HYZ11_03205</name>
</gene>
<accession>A0A932MKZ3</accession>
<dbReference type="InterPro" id="IPR051121">
    <property type="entry name" value="FAH"/>
</dbReference>
<dbReference type="EMBL" id="JACPUR010000005">
    <property type="protein sequence ID" value="MBI3126594.1"/>
    <property type="molecule type" value="Genomic_DNA"/>
</dbReference>
<dbReference type="GO" id="GO:0046872">
    <property type="term" value="F:metal ion binding"/>
    <property type="evidence" value="ECO:0007669"/>
    <property type="project" value="UniProtKB-KW"/>
</dbReference>
<protein>
    <submittedName>
        <fullName evidence="5">Fumarylacetoacetate hydrolase family protein</fullName>
    </submittedName>
</protein>
<evidence type="ECO:0000256" key="1">
    <source>
        <dbReference type="ARBA" id="ARBA00010211"/>
    </source>
</evidence>
<keyword evidence="5" id="KW-0378">Hydrolase</keyword>
<dbReference type="Gene3D" id="3.90.850.10">
    <property type="entry name" value="Fumarylacetoacetase-like, C-terminal domain"/>
    <property type="match status" value="1"/>
</dbReference>
<evidence type="ECO:0000313" key="6">
    <source>
        <dbReference type="Proteomes" id="UP000782312"/>
    </source>
</evidence>
<feature type="region of interest" description="Disordered" evidence="3">
    <location>
        <begin position="114"/>
        <end position="145"/>
    </location>
</feature>
<sequence>MRRLPSLPSPVLPPTKGQEGSHGPRGLWITTKDEIPDPHKLRVRSWVNGAPAQDGRTGDMAHKIPAQGAWLSRFARLDPRDVIATGTCHEGRKGPIGGDILEAEIEGLGKARFLARGPRSPRPGAASRPQAPRAPGAAGAGTVSV</sequence>
<dbReference type="InterPro" id="IPR036663">
    <property type="entry name" value="Fumarylacetoacetase_C_sf"/>
</dbReference>
<dbReference type="InterPro" id="IPR011234">
    <property type="entry name" value="Fumarylacetoacetase-like_C"/>
</dbReference>
<organism evidence="5 6">
    <name type="scientific">Tectimicrobiota bacterium</name>
    <dbReference type="NCBI Taxonomy" id="2528274"/>
    <lineage>
        <taxon>Bacteria</taxon>
        <taxon>Pseudomonadati</taxon>
        <taxon>Nitrospinota/Tectimicrobiota group</taxon>
        <taxon>Candidatus Tectimicrobiota</taxon>
    </lineage>
</organism>
<evidence type="ECO:0000256" key="2">
    <source>
        <dbReference type="ARBA" id="ARBA00022723"/>
    </source>
</evidence>
<dbReference type="PANTHER" id="PTHR42796:SF4">
    <property type="entry name" value="FUMARYLACETOACETATE HYDROLASE DOMAIN-CONTAINING PROTEIN 2A"/>
    <property type="match status" value="1"/>
</dbReference>
<evidence type="ECO:0000256" key="3">
    <source>
        <dbReference type="SAM" id="MobiDB-lite"/>
    </source>
</evidence>
<dbReference type="AlphaFoldDB" id="A0A932MKZ3"/>
<feature type="compositionally biased region" description="Low complexity" evidence="3">
    <location>
        <begin position="115"/>
        <end position="145"/>
    </location>
</feature>
<feature type="region of interest" description="Disordered" evidence="3">
    <location>
        <begin position="1"/>
        <end position="34"/>
    </location>
</feature>
<dbReference type="PANTHER" id="PTHR42796">
    <property type="entry name" value="FUMARYLACETOACETATE HYDROLASE DOMAIN-CONTAINING PROTEIN 2A-RELATED"/>
    <property type="match status" value="1"/>
</dbReference>
<dbReference type="GO" id="GO:0016787">
    <property type="term" value="F:hydrolase activity"/>
    <property type="evidence" value="ECO:0007669"/>
    <property type="project" value="UniProtKB-KW"/>
</dbReference>
<name>A0A932MKZ3_UNCTE</name>
<dbReference type="SUPFAM" id="SSF56529">
    <property type="entry name" value="FAH"/>
    <property type="match status" value="1"/>
</dbReference>
<comment type="similarity">
    <text evidence="1">Belongs to the FAH family.</text>
</comment>
<comment type="caution">
    <text evidence="5">The sequence shown here is derived from an EMBL/GenBank/DDBJ whole genome shotgun (WGS) entry which is preliminary data.</text>
</comment>
<feature type="domain" description="Fumarylacetoacetase-like C-terminal" evidence="4">
    <location>
        <begin position="21"/>
        <end position="112"/>
    </location>
</feature>
<dbReference type="GO" id="GO:0044281">
    <property type="term" value="P:small molecule metabolic process"/>
    <property type="evidence" value="ECO:0007669"/>
    <property type="project" value="UniProtKB-ARBA"/>
</dbReference>
<proteinExistence type="inferred from homology"/>
<keyword evidence="2" id="KW-0479">Metal-binding</keyword>
<evidence type="ECO:0000313" key="5">
    <source>
        <dbReference type="EMBL" id="MBI3126594.1"/>
    </source>
</evidence>